<keyword evidence="11" id="KW-1185">Reference proteome</keyword>
<dbReference type="Pfam" id="PF00441">
    <property type="entry name" value="Acyl-CoA_dh_1"/>
    <property type="match status" value="1"/>
</dbReference>
<evidence type="ECO:0000256" key="1">
    <source>
        <dbReference type="ARBA" id="ARBA00001974"/>
    </source>
</evidence>
<dbReference type="Pfam" id="PF02771">
    <property type="entry name" value="Acyl-CoA_dh_N"/>
    <property type="match status" value="1"/>
</dbReference>
<organism evidence="10 11">
    <name type="scientific">Streptomyces coeruleorubidus</name>
    <dbReference type="NCBI Taxonomy" id="116188"/>
    <lineage>
        <taxon>Bacteria</taxon>
        <taxon>Bacillati</taxon>
        <taxon>Actinomycetota</taxon>
        <taxon>Actinomycetes</taxon>
        <taxon>Kitasatosporales</taxon>
        <taxon>Streptomycetaceae</taxon>
        <taxon>Streptomyces</taxon>
    </lineage>
</organism>
<comment type="cofactor">
    <cofactor evidence="1 6">
        <name>FAD</name>
        <dbReference type="ChEBI" id="CHEBI:57692"/>
    </cofactor>
</comment>
<evidence type="ECO:0000256" key="6">
    <source>
        <dbReference type="RuleBase" id="RU362125"/>
    </source>
</evidence>
<dbReference type="PANTHER" id="PTHR48083:SF1">
    <property type="entry name" value="DEHYDROGENASE, PUTATIVE (AFU_ORTHOLOGUE AFUA_7G06510)-RELATED"/>
    <property type="match status" value="1"/>
</dbReference>
<dbReference type="InterPro" id="IPR006091">
    <property type="entry name" value="Acyl-CoA_Oxase/DH_mid-dom"/>
</dbReference>
<protein>
    <submittedName>
        <fullName evidence="10">Acyl-CoA dehydrogenase family protein</fullName>
    </submittedName>
</protein>
<evidence type="ECO:0000256" key="3">
    <source>
        <dbReference type="ARBA" id="ARBA00022630"/>
    </source>
</evidence>
<dbReference type="InterPro" id="IPR013786">
    <property type="entry name" value="AcylCoA_DH/ox_N"/>
</dbReference>
<dbReference type="InterPro" id="IPR036250">
    <property type="entry name" value="AcylCo_DH-like_C"/>
</dbReference>
<feature type="domain" description="Acyl-CoA dehydrogenase/oxidase N-terminal" evidence="9">
    <location>
        <begin position="7"/>
        <end position="107"/>
    </location>
</feature>
<dbReference type="InterPro" id="IPR037069">
    <property type="entry name" value="AcylCoA_DH/ox_N_sf"/>
</dbReference>
<evidence type="ECO:0000313" key="11">
    <source>
        <dbReference type="Proteomes" id="UP001305002"/>
    </source>
</evidence>
<dbReference type="CDD" id="cd00567">
    <property type="entry name" value="ACAD"/>
    <property type="match status" value="1"/>
</dbReference>
<evidence type="ECO:0000259" key="9">
    <source>
        <dbReference type="Pfam" id="PF02771"/>
    </source>
</evidence>
<feature type="domain" description="Acyl-CoA oxidase/dehydrogenase middle" evidence="8">
    <location>
        <begin position="112"/>
        <end position="195"/>
    </location>
</feature>
<dbReference type="Proteomes" id="UP001305002">
    <property type="component" value="Chromosome"/>
</dbReference>
<dbReference type="Gene3D" id="2.40.110.10">
    <property type="entry name" value="Butyryl-CoA Dehydrogenase, subunit A, domain 2"/>
    <property type="match status" value="1"/>
</dbReference>
<keyword evidence="4 6" id="KW-0274">FAD</keyword>
<evidence type="ECO:0000313" key="10">
    <source>
        <dbReference type="EMBL" id="WOT35524.1"/>
    </source>
</evidence>
<dbReference type="SUPFAM" id="SSF47203">
    <property type="entry name" value="Acyl-CoA dehydrogenase C-terminal domain-like"/>
    <property type="match status" value="1"/>
</dbReference>
<name>A0ABZ0KCP8_STRC4</name>
<dbReference type="InterPro" id="IPR050741">
    <property type="entry name" value="Acyl-CoA_dehydrogenase"/>
</dbReference>
<gene>
    <name evidence="10" type="ORF">R5U08_15895</name>
</gene>
<dbReference type="PANTHER" id="PTHR48083">
    <property type="entry name" value="MEDIUM-CHAIN SPECIFIC ACYL-COA DEHYDROGENASE, MITOCHONDRIAL-RELATED"/>
    <property type="match status" value="1"/>
</dbReference>
<dbReference type="SUPFAM" id="SSF56645">
    <property type="entry name" value="Acyl-CoA dehydrogenase NM domain-like"/>
    <property type="match status" value="1"/>
</dbReference>
<dbReference type="EMBL" id="CP137524">
    <property type="protein sequence ID" value="WOT35524.1"/>
    <property type="molecule type" value="Genomic_DNA"/>
</dbReference>
<accession>A0ABZ0KCP8</accession>
<evidence type="ECO:0000259" key="7">
    <source>
        <dbReference type="Pfam" id="PF00441"/>
    </source>
</evidence>
<reference evidence="10 11" key="1">
    <citation type="journal article" date="2021" name="J. Microbiol. Biotechnol.">
        <title>An Efficient Markerless Deletion System Suitable for the Industrial Strains of Streptomyces.</title>
        <authorList>
            <person name="Dong J."/>
            <person name="Wei J."/>
            <person name="Li H."/>
            <person name="Zhao S."/>
            <person name="Guan W."/>
        </authorList>
    </citation>
    <scope>NUCLEOTIDE SEQUENCE [LARGE SCALE GENOMIC DNA]</scope>
    <source>
        <strain evidence="10 11">CICC 11043</strain>
    </source>
</reference>
<keyword evidence="3 6" id="KW-0285">Flavoprotein</keyword>
<reference evidence="10 11" key="2">
    <citation type="journal article" date="2024" name="Microb. Biotechnol.">
        <title>The involvement of multiple ABC transporters in daunorubicin efflux in Streptomyces coeruleorubidus.</title>
        <authorList>
            <person name="Dong J."/>
            <person name="Ning J."/>
            <person name="Tian Y."/>
            <person name="Li H."/>
            <person name="Chen H."/>
            <person name="Guan W."/>
        </authorList>
    </citation>
    <scope>NUCLEOTIDE SEQUENCE [LARGE SCALE GENOMIC DNA]</scope>
    <source>
        <strain evidence="10 11">CICC 11043</strain>
    </source>
</reference>
<dbReference type="Pfam" id="PF02770">
    <property type="entry name" value="Acyl-CoA_dh_M"/>
    <property type="match status" value="1"/>
</dbReference>
<sequence>MPTIETDEHKALRSAVAALGKRHGRAYDREALWSEAAKLGYLGVNLPEAYGGGGGGISELSIVLEELGAAGCPLLMLVVSPAICGTVIARFGTDAQKQHWLPALADGTRLMAFGITEPDAGSNSHRITTTSHRDGDNWILNGRKVFISGVDIADATLVVGRTEDARTGRLKPCLFIVPRDTPGFTRRPIDMELNAAEKQFELTLDEVRLPADALVGDEDAGLLQLFAGLNPERIMTAAFAIGMGRYALAKAVEYARDRQVWDTPIGAHQAIAHPLAQAHIDLELARLMMQKAARLYDAGDDMGAGEAANMAKYAAGEACVKAVDQAVHTLGGNGLTREFGLASLITAARVARIAPVSREMILNYVSHQTLGLPKSY</sequence>
<dbReference type="InterPro" id="IPR009100">
    <property type="entry name" value="AcylCoA_DH/oxidase_NM_dom_sf"/>
</dbReference>
<dbReference type="RefSeq" id="WP_317926034.1">
    <property type="nucleotide sequence ID" value="NZ_CP137524.1"/>
</dbReference>
<proteinExistence type="inferred from homology"/>
<feature type="domain" description="Acyl-CoA dehydrogenase/oxidase C-terminal" evidence="7">
    <location>
        <begin position="221"/>
        <end position="363"/>
    </location>
</feature>
<dbReference type="InterPro" id="IPR009075">
    <property type="entry name" value="AcylCo_DH/oxidase_C"/>
</dbReference>
<dbReference type="PIRSF" id="PIRSF016578">
    <property type="entry name" value="HsaA"/>
    <property type="match status" value="1"/>
</dbReference>
<evidence type="ECO:0000256" key="4">
    <source>
        <dbReference type="ARBA" id="ARBA00022827"/>
    </source>
</evidence>
<dbReference type="Gene3D" id="1.20.140.10">
    <property type="entry name" value="Butyryl-CoA Dehydrogenase, subunit A, domain 3"/>
    <property type="match status" value="1"/>
</dbReference>
<evidence type="ECO:0000256" key="5">
    <source>
        <dbReference type="ARBA" id="ARBA00023002"/>
    </source>
</evidence>
<evidence type="ECO:0000259" key="8">
    <source>
        <dbReference type="Pfam" id="PF02770"/>
    </source>
</evidence>
<dbReference type="Gene3D" id="1.10.540.10">
    <property type="entry name" value="Acyl-CoA dehydrogenase/oxidase, N-terminal domain"/>
    <property type="match status" value="1"/>
</dbReference>
<keyword evidence="5 6" id="KW-0560">Oxidoreductase</keyword>
<dbReference type="InterPro" id="IPR046373">
    <property type="entry name" value="Acyl-CoA_Oxase/DH_mid-dom_sf"/>
</dbReference>
<evidence type="ECO:0000256" key="2">
    <source>
        <dbReference type="ARBA" id="ARBA00009347"/>
    </source>
</evidence>
<comment type="similarity">
    <text evidence="2 6">Belongs to the acyl-CoA dehydrogenase family.</text>
</comment>